<reference evidence="1 2" key="1">
    <citation type="submission" date="2016-01" db="EMBL/GenBank/DDBJ databases">
        <title>Draft genome sequences of Microbacterium laevaniformans LCDC 91-0039 and the type strain of Microbacterium hominis LCDC 84-209.</title>
        <authorList>
            <person name="Bernier A.-M."/>
            <person name="Bernard K."/>
        </authorList>
    </citation>
    <scope>NUCLEOTIDE SEQUENCE [LARGE SCALE GENOMIC DNA]</scope>
    <source>
        <strain evidence="1 2">LCDC 91-0039</strain>
    </source>
</reference>
<organism evidence="1 2">
    <name type="scientific">Microbacterium laevaniformans</name>
    <dbReference type="NCBI Taxonomy" id="36807"/>
    <lineage>
        <taxon>Bacteria</taxon>
        <taxon>Bacillati</taxon>
        <taxon>Actinomycetota</taxon>
        <taxon>Actinomycetes</taxon>
        <taxon>Micrococcales</taxon>
        <taxon>Microbacteriaceae</taxon>
        <taxon>Microbacterium</taxon>
    </lineage>
</organism>
<dbReference type="Proteomes" id="UP000075357">
    <property type="component" value="Unassembled WGS sequence"/>
</dbReference>
<protein>
    <submittedName>
        <fullName evidence="1">Uncharacterized protein</fullName>
    </submittedName>
</protein>
<comment type="caution">
    <text evidence="1">The sequence shown here is derived from an EMBL/GenBank/DDBJ whole genome shotgun (WGS) entry which is preliminary data.</text>
</comment>
<dbReference type="RefSeq" id="WP_054687480.1">
    <property type="nucleotide sequence ID" value="NZ_LRAD01000050.1"/>
</dbReference>
<dbReference type="AlphaFoldDB" id="A0A150HAH5"/>
<evidence type="ECO:0000313" key="1">
    <source>
        <dbReference type="EMBL" id="KXZ59086.1"/>
    </source>
</evidence>
<gene>
    <name evidence="1" type="ORF">Mlaev_02375</name>
</gene>
<dbReference type="EMBL" id="LRAD01000050">
    <property type="protein sequence ID" value="KXZ59086.1"/>
    <property type="molecule type" value="Genomic_DNA"/>
</dbReference>
<keyword evidence="2" id="KW-1185">Reference proteome</keyword>
<accession>A0A150HAH5</accession>
<evidence type="ECO:0000313" key="2">
    <source>
        <dbReference type="Proteomes" id="UP000075357"/>
    </source>
</evidence>
<sequence length="86" mass="8807">MTAQTIATAEAALAALTGNVTHRPTDHEIALAEALQALVSDHTALLGEGHCARAWEEGVEAALYAVTSPEPGAPFSVGPNPYEPAS</sequence>
<name>A0A150HAH5_9MICO</name>
<dbReference type="PATRIC" id="fig|36807.3.peg.2416"/>
<proteinExistence type="predicted"/>